<feature type="transmembrane region" description="Helical" evidence="1">
    <location>
        <begin position="23"/>
        <end position="41"/>
    </location>
</feature>
<sequence>MTNYDAITLRSLLSPKCFAESKHCSYCIIILFSIFAFGQVFRGKQRLKIKL</sequence>
<gene>
    <name evidence="2" type="primary">hypothetical protein</name>
</gene>
<keyword evidence="1" id="KW-0472">Membrane</keyword>
<evidence type="ECO:0000313" key="2">
    <source>
        <dbReference type="EMBL" id="QWS70931.1"/>
    </source>
</evidence>
<organismHost>
    <name type="scientific">Lepidoptera</name>
    <name type="common">moths &amp; butterflies</name>
    <dbReference type="NCBI Taxonomy" id="7088"/>
</organismHost>
<keyword evidence="1" id="KW-1133">Transmembrane helix</keyword>
<accession>A0A8F2DD83</accession>
<proteinExistence type="predicted"/>
<dbReference type="EMBL" id="MZ292981">
    <property type="protein sequence ID" value="QWS70931.1"/>
    <property type="molecule type" value="Genomic_DNA"/>
</dbReference>
<protein>
    <submittedName>
        <fullName evidence="2">Uncharacterized protein</fullName>
    </submittedName>
</protein>
<organism evidence="2">
    <name type="scientific">Spodoptera frugiperda nuclear polyhedrosis virus</name>
    <name type="common">SfNPV</name>
    <dbReference type="NCBI Taxonomy" id="10455"/>
    <lineage>
        <taxon>Viruses</taxon>
        <taxon>Viruses incertae sedis</taxon>
        <taxon>Naldaviricetes</taxon>
        <taxon>Lefavirales</taxon>
        <taxon>Baculoviridae</taxon>
        <taxon>Alphabaculovirus</taxon>
        <taxon>Alphabaculovirus spofrugiperdae</taxon>
    </lineage>
</organism>
<evidence type="ECO:0000256" key="1">
    <source>
        <dbReference type="SAM" id="Phobius"/>
    </source>
</evidence>
<reference evidence="2" key="1">
    <citation type="submission" date="2021-05" db="EMBL/GenBank/DDBJ databases">
        <title>Genome sequence of the Spodoptera frugiperda multiple nucleopolyhedrovirus (SfMNPV) isolated from the fall armyworm, Spodoptera frugiperda, in Nigeria, Africa.</title>
        <authorList>
            <person name="Wennmann J.T."/>
            <person name="Tepa-Yotto G.T."/>
            <person name="Jehle J.A."/>
            <person name="Goergen G."/>
        </authorList>
    </citation>
    <scope>NUCLEOTIDE SEQUENCE</scope>
    <source>
        <strain evidence="2">KA1</strain>
    </source>
</reference>
<name>A0A8F2DD83_NPVSF</name>
<keyword evidence="1" id="KW-0812">Transmembrane</keyword>